<dbReference type="Proteomes" id="UP000284434">
    <property type="component" value="Unassembled WGS sequence"/>
</dbReference>
<evidence type="ECO:0008006" key="4">
    <source>
        <dbReference type="Google" id="ProtNLM"/>
    </source>
</evidence>
<evidence type="ECO:0000256" key="1">
    <source>
        <dbReference type="SAM" id="MobiDB-lite"/>
    </source>
</evidence>
<name>A0A413IG24_9BACT</name>
<protein>
    <recommendedName>
        <fullName evidence="4">DUF4325 domain-containing protein</fullName>
    </recommendedName>
</protein>
<evidence type="ECO:0000313" key="3">
    <source>
        <dbReference type="Proteomes" id="UP000284434"/>
    </source>
</evidence>
<sequence length="122" mass="13897">MERIKIALTPDHRGTNSTTFTGRTEGEAVRKTLDLSSKDNDNNKYEITIPPQTTSFNPSFYLGLFFDSIKKLRGLDAFKEKYSIVFLDTNSTIKNVLQKNIEECERKANNEYLGKTGINILL</sequence>
<evidence type="ECO:0000313" key="2">
    <source>
        <dbReference type="EMBL" id="RGY09486.1"/>
    </source>
</evidence>
<dbReference type="AlphaFoldDB" id="A0A413IG24"/>
<gene>
    <name evidence="2" type="ORF">DXA53_01510</name>
</gene>
<feature type="compositionally biased region" description="Basic and acidic residues" evidence="1">
    <location>
        <begin position="1"/>
        <end position="14"/>
    </location>
</feature>
<reference evidence="2 3" key="1">
    <citation type="submission" date="2018-08" db="EMBL/GenBank/DDBJ databases">
        <title>A genome reference for cultivated species of the human gut microbiota.</title>
        <authorList>
            <person name="Zou Y."/>
            <person name="Xue W."/>
            <person name="Luo G."/>
        </authorList>
    </citation>
    <scope>NUCLEOTIDE SEQUENCE [LARGE SCALE GENOMIC DNA]</scope>
    <source>
        <strain evidence="2 3">OF03-11</strain>
    </source>
</reference>
<comment type="caution">
    <text evidence="2">The sequence shown here is derived from an EMBL/GenBank/DDBJ whole genome shotgun (WGS) entry which is preliminary data.</text>
</comment>
<proteinExistence type="predicted"/>
<organism evidence="2 3">
    <name type="scientific">Odoribacter splanchnicus</name>
    <dbReference type="NCBI Taxonomy" id="28118"/>
    <lineage>
        <taxon>Bacteria</taxon>
        <taxon>Pseudomonadati</taxon>
        <taxon>Bacteroidota</taxon>
        <taxon>Bacteroidia</taxon>
        <taxon>Bacteroidales</taxon>
        <taxon>Odoribacteraceae</taxon>
        <taxon>Odoribacter</taxon>
    </lineage>
</organism>
<dbReference type="EMBL" id="QSCO01000002">
    <property type="protein sequence ID" value="RGY09486.1"/>
    <property type="molecule type" value="Genomic_DNA"/>
</dbReference>
<accession>A0A413IG24</accession>
<dbReference type="RefSeq" id="WP_118102701.1">
    <property type="nucleotide sequence ID" value="NZ_QSCO01000002.1"/>
</dbReference>
<feature type="region of interest" description="Disordered" evidence="1">
    <location>
        <begin position="1"/>
        <end position="21"/>
    </location>
</feature>